<evidence type="ECO:0000313" key="6">
    <source>
        <dbReference type="Proteomes" id="UP000030481"/>
    </source>
</evidence>
<dbReference type="Pfam" id="PF01026">
    <property type="entry name" value="TatD_DNase"/>
    <property type="match status" value="1"/>
</dbReference>
<comment type="cofactor">
    <cofactor evidence="3">
        <name>a divalent metal cation</name>
        <dbReference type="ChEBI" id="CHEBI:60240"/>
    </cofactor>
    <text evidence="3">Binds 2 divalent metal cations per subunit.</text>
</comment>
<keyword evidence="2 3" id="KW-0378">Hydrolase</keyword>
<dbReference type="AlphaFoldDB" id="A0A0A2BA46"/>
<dbReference type="Proteomes" id="UP000030481">
    <property type="component" value="Unassembled WGS sequence"/>
</dbReference>
<feature type="binding site" evidence="3 4">
    <location>
        <position position="10"/>
    </location>
    <ligand>
        <name>a divalent metal cation</name>
        <dbReference type="ChEBI" id="CHEBI:60240"/>
        <label>1</label>
    </ligand>
</feature>
<evidence type="ECO:0000313" key="5">
    <source>
        <dbReference type="EMBL" id="KGG09997.1"/>
    </source>
</evidence>
<comment type="catalytic activity">
    <reaction evidence="3">
        <text>D-tyrosyl-tRNA(Tyr) + H2O = D-tyrosine + tRNA(Tyr)</text>
        <dbReference type="Rhea" id="RHEA:25347"/>
        <dbReference type="Rhea" id="RHEA-COMP:9707"/>
        <dbReference type="Rhea" id="RHEA-COMP:9872"/>
        <dbReference type="ChEBI" id="CHEBI:15377"/>
        <dbReference type="ChEBI" id="CHEBI:58570"/>
        <dbReference type="ChEBI" id="CHEBI:78442"/>
        <dbReference type="ChEBI" id="CHEBI:78723"/>
    </reaction>
</comment>
<evidence type="ECO:0000256" key="2">
    <source>
        <dbReference type="ARBA" id="ARBA00022801"/>
    </source>
</evidence>
<keyword evidence="1 3" id="KW-0479">Metal-binding</keyword>
<dbReference type="GO" id="GO:0046872">
    <property type="term" value="F:metal ion binding"/>
    <property type="evidence" value="ECO:0007669"/>
    <property type="project" value="UniProtKB-KW"/>
</dbReference>
<dbReference type="RefSeq" id="WP_032518100.1">
    <property type="nucleotide sequence ID" value="NZ_JNAR01000007.1"/>
</dbReference>
<dbReference type="GO" id="GO:0019478">
    <property type="term" value="P:D-amino acid catabolic process"/>
    <property type="evidence" value="ECO:0007669"/>
    <property type="project" value="UniProtKB-UniRule"/>
</dbReference>
<evidence type="ECO:0000256" key="1">
    <source>
        <dbReference type="ARBA" id="ARBA00022723"/>
    </source>
</evidence>
<comment type="similarity">
    <text evidence="3">Belongs to the metallo-dependent hydrolases superfamily. TatD-type hydrolase family. DTD3 subfamily.</text>
</comment>
<feature type="binding site" evidence="3 4">
    <location>
        <position position="159"/>
    </location>
    <ligand>
        <name>a divalent metal cation</name>
        <dbReference type="ChEBI" id="CHEBI:60240"/>
        <label>2</label>
    </ligand>
</feature>
<feature type="binding site" evidence="3 4">
    <location>
        <position position="132"/>
    </location>
    <ligand>
        <name>a divalent metal cation</name>
        <dbReference type="ChEBI" id="CHEBI:60240"/>
        <label>2</label>
    </ligand>
</feature>
<feature type="binding site" evidence="3 4">
    <location>
        <position position="209"/>
    </location>
    <ligand>
        <name>a divalent metal cation</name>
        <dbReference type="ChEBI" id="CHEBI:60240"/>
        <label>1</label>
    </ligand>
</feature>
<dbReference type="PIRSF" id="PIRSF005902">
    <property type="entry name" value="DNase_TatD"/>
    <property type="match status" value="1"/>
</dbReference>
<dbReference type="EC" id="3.1.1.96" evidence="3"/>
<dbReference type="PANTHER" id="PTHR46124:SF2">
    <property type="entry name" value="D-AMINOACYL-TRNA DEACYLASE"/>
    <property type="match status" value="1"/>
</dbReference>
<reference evidence="6" key="1">
    <citation type="journal article" date="2014" name="Sci. Data">
        <title>Genomes of diverse isolates of the marine cyanobacterium Prochlorococcus.</title>
        <authorList>
            <person name="Biller S."/>
            <person name="Berube P."/>
            <person name="Thompson J."/>
            <person name="Kelly L."/>
            <person name="Roggensack S."/>
            <person name="Awad L."/>
            <person name="Roache-Johnson K."/>
            <person name="Ding H."/>
            <person name="Giovannoni S.J."/>
            <person name="Moore L.R."/>
            <person name="Chisholm S.W."/>
        </authorList>
    </citation>
    <scope>NUCLEOTIDE SEQUENCE [LARGE SCALE GENOMIC DNA]</scope>
</reference>
<evidence type="ECO:0000256" key="4">
    <source>
        <dbReference type="PIRSR" id="PIRSR005902-1"/>
    </source>
</evidence>
<feature type="binding site" evidence="3 4">
    <location>
        <position position="97"/>
    </location>
    <ligand>
        <name>a divalent metal cation</name>
        <dbReference type="ChEBI" id="CHEBI:60240"/>
        <label>1</label>
    </ligand>
</feature>
<name>A0A0A2BA46_PROMR</name>
<proteinExistence type="inferred from homology"/>
<dbReference type="SUPFAM" id="SSF51556">
    <property type="entry name" value="Metallo-dependent hydrolases"/>
    <property type="match status" value="1"/>
</dbReference>
<dbReference type="FunFam" id="3.20.20.140:FF:000005">
    <property type="entry name" value="TatD family hydrolase"/>
    <property type="match status" value="1"/>
</dbReference>
<dbReference type="PANTHER" id="PTHR46124">
    <property type="entry name" value="D-AMINOACYL-TRNA DEACYLASE"/>
    <property type="match status" value="1"/>
</dbReference>
<feature type="binding site" evidence="3 4">
    <location>
        <position position="12"/>
    </location>
    <ligand>
        <name>a divalent metal cation</name>
        <dbReference type="ChEBI" id="CHEBI:60240"/>
        <label>1</label>
    </ligand>
</feature>
<dbReference type="GO" id="GO:0005829">
    <property type="term" value="C:cytosol"/>
    <property type="evidence" value="ECO:0007669"/>
    <property type="project" value="TreeGrafter"/>
</dbReference>
<feature type="binding site" evidence="3">
    <location>
        <position position="97"/>
    </location>
    <ligand>
        <name>a divalent metal cation</name>
        <dbReference type="ChEBI" id="CHEBI:60240"/>
        <label>2</label>
    </ligand>
</feature>
<dbReference type="InterPro" id="IPR001130">
    <property type="entry name" value="TatD-like"/>
</dbReference>
<comment type="catalytic activity">
    <reaction evidence="3">
        <text>a D-aminoacyl-tRNA + H2O = a tRNA + a D-alpha-amino acid + H(+)</text>
        <dbReference type="Rhea" id="RHEA:13953"/>
        <dbReference type="Rhea" id="RHEA-COMP:10123"/>
        <dbReference type="Rhea" id="RHEA-COMP:10124"/>
        <dbReference type="ChEBI" id="CHEBI:15377"/>
        <dbReference type="ChEBI" id="CHEBI:15378"/>
        <dbReference type="ChEBI" id="CHEBI:59871"/>
        <dbReference type="ChEBI" id="CHEBI:78442"/>
        <dbReference type="ChEBI" id="CHEBI:79333"/>
        <dbReference type="EC" id="3.1.1.96"/>
    </reaction>
</comment>
<organism evidence="5 6">
    <name type="scientific">Prochlorococcus marinus str. MIT 9401</name>
    <dbReference type="NCBI Taxonomy" id="167551"/>
    <lineage>
        <taxon>Bacteria</taxon>
        <taxon>Bacillati</taxon>
        <taxon>Cyanobacteriota</taxon>
        <taxon>Cyanophyceae</taxon>
        <taxon>Synechococcales</taxon>
        <taxon>Prochlorococcaceae</taxon>
        <taxon>Prochlorococcus</taxon>
    </lineage>
</organism>
<protein>
    <recommendedName>
        <fullName evidence="3">D-aminoacyl-tRNA deacylase</fullName>
        <ecNumber evidence="3">3.1.1.96</ecNumber>
    </recommendedName>
</protein>
<dbReference type="GO" id="GO:0004536">
    <property type="term" value="F:DNA nuclease activity"/>
    <property type="evidence" value="ECO:0007669"/>
    <property type="project" value="InterPro"/>
</dbReference>
<dbReference type="InterPro" id="IPR015991">
    <property type="entry name" value="TatD/YcfH-like"/>
</dbReference>
<dbReference type="CDD" id="cd01310">
    <property type="entry name" value="TatD_DNAse"/>
    <property type="match status" value="1"/>
</dbReference>
<dbReference type="EMBL" id="JNAR01000007">
    <property type="protein sequence ID" value="KGG09997.1"/>
    <property type="molecule type" value="Genomic_DNA"/>
</dbReference>
<dbReference type="NCBIfam" id="TIGR00010">
    <property type="entry name" value="YchF/TatD family DNA exonuclease"/>
    <property type="match status" value="1"/>
</dbReference>
<accession>A0A0A2BA46</accession>
<dbReference type="InterPro" id="IPR033665">
    <property type="entry name" value="Deacylase_DTD3"/>
</dbReference>
<evidence type="ECO:0000256" key="3">
    <source>
        <dbReference type="HAMAP-Rule" id="MF_02048"/>
    </source>
</evidence>
<comment type="caution">
    <text evidence="5">The sequence shown here is derived from an EMBL/GenBank/DDBJ whole genome shotgun (WGS) entry which is preliminary data.</text>
</comment>
<dbReference type="Gene3D" id="3.20.20.140">
    <property type="entry name" value="Metal-dependent hydrolases"/>
    <property type="match status" value="1"/>
</dbReference>
<dbReference type="GO" id="GO:0051500">
    <property type="term" value="F:D-tyrosyl-tRNA(Tyr) deacylase activity"/>
    <property type="evidence" value="ECO:0007669"/>
    <property type="project" value="RHEA"/>
</dbReference>
<sequence>MSDIELIDSHCHLIFENFEKDLEDVVLRLRSKGVKKIVHACCELTEIPKLKKISNEFDEIYYSVGLHPLEAKKWELSSQSLLRRSAQEDRRVVAIGELGLDFFKNENKTQQIDALLPQMELAYELDLPVIIHCRDAAKEMIKICTDLSRQGQCPKGVLHCWTGTPKEMQQFLDLGFYISFSGIVTFPKALEIHECAKLVPNDKYLIETDAPFLAPVPHRGKRNEPAFVENVASFLAELRSTDLNTIAKQSSHNAEDLFKFDLLNRHRSC</sequence>
<dbReference type="HAMAP" id="MF_02048">
    <property type="entry name" value="Deacylase_DTD3"/>
    <property type="match status" value="1"/>
</dbReference>
<dbReference type="InterPro" id="IPR032466">
    <property type="entry name" value="Metal_Hydrolase"/>
</dbReference>
<comment type="function">
    <text evidence="3">Catalyzes the hydrolysis of D-tyrosyl-tRNA(Tyr).</text>
</comment>
<gene>
    <name evidence="3" type="primary">dtd3</name>
    <name evidence="5" type="ORF">EV01_0589</name>
</gene>